<feature type="binding site" evidence="4">
    <location>
        <position position="147"/>
    </location>
    <ligand>
        <name>Zn(2+)</name>
        <dbReference type="ChEBI" id="CHEBI:29105"/>
    </ligand>
</feature>
<feature type="binding site" evidence="4">
    <location>
        <position position="201"/>
    </location>
    <ligand>
        <name>Zn(2+)</name>
        <dbReference type="ChEBI" id="CHEBI:29105"/>
    </ligand>
</feature>
<dbReference type="InterPro" id="IPR026590">
    <property type="entry name" value="Ssirtuin_cat_dom"/>
</dbReference>
<evidence type="ECO:0000256" key="2">
    <source>
        <dbReference type="ARBA" id="ARBA00022679"/>
    </source>
</evidence>
<dbReference type="InterPro" id="IPR026591">
    <property type="entry name" value="Sirtuin_cat_small_dom_sf"/>
</dbReference>
<dbReference type="Proteomes" id="UP001432128">
    <property type="component" value="Chromosome"/>
</dbReference>
<dbReference type="KEGG" id="whr:OG579_00505"/>
<dbReference type="GO" id="GO:0070403">
    <property type="term" value="F:NAD+ binding"/>
    <property type="evidence" value="ECO:0007669"/>
    <property type="project" value="InterPro"/>
</dbReference>
<dbReference type="EC" id="2.3.1.286" evidence="1"/>
<dbReference type="GO" id="GO:0046872">
    <property type="term" value="F:metal ion binding"/>
    <property type="evidence" value="ECO:0007669"/>
    <property type="project" value="UniProtKB-KW"/>
</dbReference>
<reference evidence="6 7" key="1">
    <citation type="submission" date="2022-10" db="EMBL/GenBank/DDBJ databases">
        <title>The complete genomes of actinobacterial strains from the NBC collection.</title>
        <authorList>
            <person name="Joergensen T.S."/>
            <person name="Alvarez Arevalo M."/>
            <person name="Sterndorff E.B."/>
            <person name="Faurdal D."/>
            <person name="Vuksanovic O."/>
            <person name="Mourched A.-S."/>
            <person name="Charusanti P."/>
            <person name="Shaw S."/>
            <person name="Blin K."/>
            <person name="Weber T."/>
        </authorList>
    </citation>
    <scope>NUCLEOTIDE SEQUENCE [LARGE SCALE GENOMIC DNA]</scope>
    <source>
        <strain evidence="6 7">NBC_00319</strain>
    </source>
</reference>
<sequence length="312" mass="33631">MRTRSQVAWTPGEPTEIDLDLDGAVARLSALVAGRHTVILSGAGMSTDSGIPDYRSPDAAPRTPMTIDAFLASREFRTHYWARNHLGWRHMDAATPNRAHHAITDLQRLGLVSGVITQNVDMLHTKAGNHPVLELHGCYGRVCCIDCGWQVSRHRLASMLEPLNADFTARIRSRGAIEVAPDADVAVGDTDDFVMIDCPACGGPLKPAIVYFGESVPADVVDRAYAMVDAADTLIVLGSSLTVMSGLRFVKHAKRQGKSVAIVNRGRTRGDSLADLTIDHRCAEVLTALVERIGAGVASHPDEVVGVHHRSP</sequence>
<dbReference type="EMBL" id="CP108021">
    <property type="protein sequence ID" value="WUM20376.1"/>
    <property type="molecule type" value="Genomic_DNA"/>
</dbReference>
<dbReference type="InterPro" id="IPR003000">
    <property type="entry name" value="Sirtuin"/>
</dbReference>
<evidence type="ECO:0000259" key="5">
    <source>
        <dbReference type="PROSITE" id="PS50305"/>
    </source>
</evidence>
<evidence type="ECO:0000256" key="4">
    <source>
        <dbReference type="PROSITE-ProRule" id="PRU00236"/>
    </source>
</evidence>
<dbReference type="PANTHER" id="PTHR11085:SF10">
    <property type="entry name" value="NAD-DEPENDENT PROTEIN DEACYLASE SIRTUIN-5, MITOCHONDRIAL-RELATED"/>
    <property type="match status" value="1"/>
</dbReference>
<keyword evidence="4" id="KW-0479">Metal-binding</keyword>
<dbReference type="AlphaFoldDB" id="A0AAU4K2V9"/>
<feature type="binding site" evidence="4">
    <location>
        <position position="144"/>
    </location>
    <ligand>
        <name>Zn(2+)</name>
        <dbReference type="ChEBI" id="CHEBI:29105"/>
    </ligand>
</feature>
<dbReference type="PANTHER" id="PTHR11085">
    <property type="entry name" value="NAD-DEPENDENT PROTEIN DEACYLASE SIRTUIN-5, MITOCHONDRIAL-RELATED"/>
    <property type="match status" value="1"/>
</dbReference>
<evidence type="ECO:0000256" key="1">
    <source>
        <dbReference type="ARBA" id="ARBA00012928"/>
    </source>
</evidence>
<dbReference type="SUPFAM" id="SSF52467">
    <property type="entry name" value="DHS-like NAD/FAD-binding domain"/>
    <property type="match status" value="1"/>
</dbReference>
<gene>
    <name evidence="6" type="ORF">OG579_00505</name>
</gene>
<keyword evidence="7" id="KW-1185">Reference proteome</keyword>
<dbReference type="RefSeq" id="WP_328857707.1">
    <property type="nucleotide sequence ID" value="NZ_CP108021.1"/>
</dbReference>
<dbReference type="Gene3D" id="3.40.50.1220">
    <property type="entry name" value="TPP-binding domain"/>
    <property type="match status" value="1"/>
</dbReference>
<dbReference type="InterPro" id="IPR050134">
    <property type="entry name" value="NAD-dep_sirtuin_deacylases"/>
</dbReference>
<dbReference type="InterPro" id="IPR029035">
    <property type="entry name" value="DHS-like_NAD/FAD-binding_dom"/>
</dbReference>
<accession>A0AAU4K2V9</accession>
<dbReference type="Gene3D" id="3.30.1600.10">
    <property type="entry name" value="SIR2/SIRT2 'Small Domain"/>
    <property type="match status" value="1"/>
</dbReference>
<evidence type="ECO:0000313" key="6">
    <source>
        <dbReference type="EMBL" id="WUM20376.1"/>
    </source>
</evidence>
<protein>
    <recommendedName>
        <fullName evidence="1">protein acetyllysine N-acetyltransferase</fullName>
        <ecNumber evidence="1">2.3.1.286</ecNumber>
    </recommendedName>
</protein>
<evidence type="ECO:0000256" key="3">
    <source>
        <dbReference type="ARBA" id="ARBA00023027"/>
    </source>
</evidence>
<feature type="active site" description="Proton acceptor" evidence="4">
    <location>
        <position position="136"/>
    </location>
</feature>
<dbReference type="Pfam" id="PF02146">
    <property type="entry name" value="SIR2"/>
    <property type="match status" value="1"/>
</dbReference>
<keyword evidence="4" id="KW-0862">Zinc</keyword>
<feature type="binding site" evidence="4">
    <location>
        <position position="198"/>
    </location>
    <ligand>
        <name>Zn(2+)</name>
        <dbReference type="ChEBI" id="CHEBI:29105"/>
    </ligand>
</feature>
<dbReference type="PROSITE" id="PS50305">
    <property type="entry name" value="SIRTUIN"/>
    <property type="match status" value="1"/>
</dbReference>
<keyword evidence="3" id="KW-0520">NAD</keyword>
<evidence type="ECO:0000313" key="7">
    <source>
        <dbReference type="Proteomes" id="UP001432128"/>
    </source>
</evidence>
<proteinExistence type="predicted"/>
<keyword evidence="2" id="KW-0808">Transferase</keyword>
<name>A0AAU4K2V9_9NOCA</name>
<dbReference type="GO" id="GO:0017136">
    <property type="term" value="F:histone deacetylase activity, NAD-dependent"/>
    <property type="evidence" value="ECO:0007669"/>
    <property type="project" value="TreeGrafter"/>
</dbReference>
<organism evidence="6 7">
    <name type="scientific">Williamsia herbipolensis</name>
    <dbReference type="NCBI Taxonomy" id="1603258"/>
    <lineage>
        <taxon>Bacteria</taxon>
        <taxon>Bacillati</taxon>
        <taxon>Actinomycetota</taxon>
        <taxon>Actinomycetes</taxon>
        <taxon>Mycobacteriales</taxon>
        <taxon>Nocardiaceae</taxon>
        <taxon>Williamsia</taxon>
    </lineage>
</organism>
<feature type="domain" description="Deacetylase sirtuin-type" evidence="5">
    <location>
        <begin position="14"/>
        <end position="296"/>
    </location>
</feature>